<dbReference type="PIRSF" id="PIRSF004557">
    <property type="entry name" value="SecY"/>
    <property type="match status" value="1"/>
</dbReference>
<dbReference type="HAMAP" id="MF_01466">
    <property type="entry name" value="SecY2"/>
    <property type="match status" value="1"/>
</dbReference>
<comment type="function">
    <text evidence="8">Part of the accessory SecA2/SecY2 system specifically required for export of possible cell wall proteins. The central subunit of a protein translocation channel.</text>
</comment>
<feature type="transmembrane region" description="Helical" evidence="8">
    <location>
        <begin position="192"/>
        <end position="214"/>
    </location>
</feature>
<evidence type="ECO:0000256" key="4">
    <source>
        <dbReference type="ARBA" id="ARBA00022927"/>
    </source>
</evidence>
<dbReference type="AlphaFoldDB" id="A0A239Y9P7"/>
<evidence type="ECO:0000313" key="10">
    <source>
        <dbReference type="EMBL" id="SNV54944.1"/>
    </source>
</evidence>
<reference evidence="10 11" key="1">
    <citation type="submission" date="2017-06" db="EMBL/GenBank/DDBJ databases">
        <authorList>
            <consortium name="Pathogen Informatics"/>
        </authorList>
    </citation>
    <scope>NUCLEOTIDE SEQUENCE [LARGE SCALE GENOMIC DNA]</scope>
    <source>
        <strain evidence="10 11">NCTC13839</strain>
    </source>
</reference>
<gene>
    <name evidence="10" type="primary">secY_1</name>
    <name evidence="8" type="synonym">secY2</name>
    <name evidence="10" type="ORF">SAMEA4384403_00133</name>
</gene>
<evidence type="ECO:0000256" key="2">
    <source>
        <dbReference type="ARBA" id="ARBA00022475"/>
    </source>
</evidence>
<evidence type="ECO:0000256" key="7">
    <source>
        <dbReference type="ARBA" id="ARBA00023136"/>
    </source>
</evidence>
<feature type="transmembrane region" description="Helical" evidence="8">
    <location>
        <begin position="70"/>
        <end position="90"/>
    </location>
</feature>
<feature type="transmembrane region" description="Helical" evidence="8">
    <location>
        <begin position="245"/>
        <end position="269"/>
    </location>
</feature>
<keyword evidence="5 8" id="KW-1133">Transmembrane helix</keyword>
<evidence type="ECO:0000256" key="3">
    <source>
        <dbReference type="ARBA" id="ARBA00022692"/>
    </source>
</evidence>
<proteinExistence type="inferred from homology"/>
<protein>
    <recommendedName>
        <fullName evidence="8 9">Accessory Sec system protein translocase subunit SecY2</fullName>
    </recommendedName>
</protein>
<dbReference type="Pfam" id="PF00344">
    <property type="entry name" value="SecY"/>
    <property type="match status" value="1"/>
</dbReference>
<evidence type="ECO:0000256" key="6">
    <source>
        <dbReference type="ARBA" id="ARBA00023010"/>
    </source>
</evidence>
<dbReference type="RefSeq" id="WP_095085346.1">
    <property type="nucleotide sequence ID" value="NZ_BMDM01000015.1"/>
</dbReference>
<dbReference type="OrthoDB" id="2055747at2"/>
<feature type="transmembrane region" description="Helical" evidence="8">
    <location>
        <begin position="21"/>
        <end position="41"/>
    </location>
</feature>
<organism evidence="10 11">
    <name type="scientific">Mammaliicoccus stepanovicii</name>
    <dbReference type="NCBI Taxonomy" id="643214"/>
    <lineage>
        <taxon>Bacteria</taxon>
        <taxon>Bacillati</taxon>
        <taxon>Bacillota</taxon>
        <taxon>Bacilli</taxon>
        <taxon>Bacillales</taxon>
        <taxon>Staphylococcaceae</taxon>
        <taxon>Mammaliicoccus</taxon>
    </lineage>
</organism>
<dbReference type="EMBL" id="LT906462">
    <property type="protein sequence ID" value="SNV54944.1"/>
    <property type="molecule type" value="Genomic_DNA"/>
</dbReference>
<dbReference type="InterPro" id="IPR014269">
    <property type="entry name" value="SecY2"/>
</dbReference>
<feature type="transmembrane region" description="Helical" evidence="8">
    <location>
        <begin position="110"/>
        <end position="128"/>
    </location>
</feature>
<feature type="transmembrane region" description="Helical" evidence="8">
    <location>
        <begin position="342"/>
        <end position="365"/>
    </location>
</feature>
<evidence type="ECO:0000256" key="5">
    <source>
        <dbReference type="ARBA" id="ARBA00022989"/>
    </source>
</evidence>
<dbReference type="Gene3D" id="1.10.3370.10">
    <property type="entry name" value="SecY subunit domain"/>
    <property type="match status" value="1"/>
</dbReference>
<comment type="subcellular location">
    <subcellularLocation>
        <location evidence="8">Cell membrane</location>
        <topology evidence="8">Multi-pass membrane protein</topology>
    </subcellularLocation>
</comment>
<dbReference type="NCBIfam" id="TIGR02920">
    <property type="entry name" value="acc_sec_Y2"/>
    <property type="match status" value="1"/>
</dbReference>
<evidence type="ECO:0000256" key="9">
    <source>
        <dbReference type="NCBIfam" id="TIGR02920"/>
    </source>
</evidence>
<feature type="transmembrane region" description="Helical" evidence="8">
    <location>
        <begin position="134"/>
        <end position="155"/>
    </location>
</feature>
<dbReference type="PRINTS" id="PR00303">
    <property type="entry name" value="SECYTRNLCASE"/>
</dbReference>
<keyword evidence="3 8" id="KW-0812">Transmembrane</keyword>
<keyword evidence="6 8" id="KW-0811">Translocation</keyword>
<feature type="transmembrane region" description="Helical" evidence="8">
    <location>
        <begin position="162"/>
        <end position="180"/>
    </location>
</feature>
<accession>A0A239Y9P7</accession>
<comment type="similarity">
    <text evidence="8">Belongs to the SecY/SEC61-alpha family. SecY2 subfamily.</text>
</comment>
<dbReference type="SUPFAM" id="SSF103491">
    <property type="entry name" value="Preprotein translocase SecY subunit"/>
    <property type="match status" value="1"/>
</dbReference>
<feature type="transmembrane region" description="Helical" evidence="8">
    <location>
        <begin position="281"/>
        <end position="301"/>
    </location>
</feature>
<evidence type="ECO:0000313" key="11">
    <source>
        <dbReference type="Proteomes" id="UP000242084"/>
    </source>
</evidence>
<dbReference type="KEGG" id="sste:SAMEA4384403_0133"/>
<dbReference type="GO" id="GO:0006605">
    <property type="term" value="P:protein targeting"/>
    <property type="evidence" value="ECO:0007669"/>
    <property type="project" value="UniProtKB-UniRule"/>
</dbReference>
<feature type="transmembrane region" description="Helical" evidence="8">
    <location>
        <begin position="371"/>
        <end position="397"/>
    </location>
</feature>
<evidence type="ECO:0000256" key="1">
    <source>
        <dbReference type="ARBA" id="ARBA00022448"/>
    </source>
</evidence>
<keyword evidence="4 8" id="KW-0653">Protein transport</keyword>
<keyword evidence="2 8" id="KW-1003">Cell membrane</keyword>
<dbReference type="GO" id="GO:0005886">
    <property type="term" value="C:plasma membrane"/>
    <property type="evidence" value="ECO:0007669"/>
    <property type="project" value="UniProtKB-SubCell"/>
</dbReference>
<evidence type="ECO:0000256" key="8">
    <source>
        <dbReference type="HAMAP-Rule" id="MF_01466"/>
    </source>
</evidence>
<dbReference type="GO" id="GO:0065002">
    <property type="term" value="P:intracellular protein transmembrane transport"/>
    <property type="evidence" value="ECO:0007669"/>
    <property type="project" value="UniProtKB-UniRule"/>
</dbReference>
<dbReference type="NCBIfam" id="NF009082">
    <property type="entry name" value="PRK12417.1"/>
    <property type="match status" value="1"/>
</dbReference>
<dbReference type="Proteomes" id="UP000242084">
    <property type="component" value="Chromosome 1"/>
</dbReference>
<keyword evidence="11" id="KW-1185">Reference proteome</keyword>
<name>A0A239Y9P7_9STAP</name>
<keyword evidence="7 8" id="KW-0472">Membrane</keyword>
<dbReference type="InterPro" id="IPR023201">
    <property type="entry name" value="SecY_dom_sf"/>
</dbReference>
<keyword evidence="1 8" id="KW-0813">Transport</keyword>
<dbReference type="InterPro" id="IPR002208">
    <property type="entry name" value="SecY/SEC61-alpha"/>
</dbReference>
<sequence length="408" mass="47152">MMGNLIELIFKKYEYKILYKRMLFTCLIVFIYILGSNISIVSQVHTKGHEGSFFKIAISNMGGDVNNLNIFTLGLGPWLTAMIMFSLISYRNMEKSMKQTRAEKNYKEKLLTLFLGFTQGYFIIHEYVSNDRIQTDNILILLIILVTGTMLLVWLADQNIRYGIAGPMPIVFTSIIKSLVHQKFEHIDANLLVLVLIGLIVIFTLFVLLFIELVEYRTNYRDVMNVSQSNTKTYLSWKINPAGSMAIMISISTFVMINALVNLIAKIIFTEAPSRFEWLTFGSPIGITIYILLQMILSYFLSRFLLNTKEKAKIFLKNGNYFISVNPGEETANYLNKMARRVCWFGSVTVTLIIGIPLYTTLLIPSLTQQIYFAIQLIVLIYIGINITETIRTYLYFDRYKQFLNKYW</sequence>
<comment type="subunit">
    <text evidence="8">Component of the accessory SecA2/SecY2 protein translocase complex required to export cell wall proteins. May form heterotrimers with SecE and SecG subunits.</text>
</comment>